<protein>
    <submittedName>
        <fullName evidence="1">Uncharacterized protein</fullName>
    </submittedName>
</protein>
<reference evidence="1 2" key="1">
    <citation type="submission" date="2020-04" db="EMBL/GenBank/DDBJ databases">
        <authorList>
            <person name="De Canck E."/>
        </authorList>
    </citation>
    <scope>NUCLEOTIDE SEQUENCE [LARGE SCALE GENOMIC DNA]</scope>
    <source>
        <strain evidence="1 2">LMG 29542</strain>
    </source>
</reference>
<sequence length="74" mass="8748">MTIPYERSMAVLRARNLLTELAYADNRRDEETLRRYARSLLKHYPDAQHMKLSVSRLPEIWGDSDEGYLGTRHL</sequence>
<dbReference type="RefSeq" id="WP_377693884.1">
    <property type="nucleotide sequence ID" value="NZ_JBHLTK010000168.1"/>
</dbReference>
<dbReference type="NCBIfam" id="NF041728">
    <property type="entry name" value="BPSL0761_fam"/>
    <property type="match status" value="1"/>
</dbReference>
<evidence type="ECO:0000313" key="1">
    <source>
        <dbReference type="EMBL" id="CAB3755461.1"/>
    </source>
</evidence>
<organism evidence="1 2">
    <name type="scientific">Paraburkholderia humisilvae</name>
    <dbReference type="NCBI Taxonomy" id="627669"/>
    <lineage>
        <taxon>Bacteria</taxon>
        <taxon>Pseudomonadati</taxon>
        <taxon>Pseudomonadota</taxon>
        <taxon>Betaproteobacteria</taxon>
        <taxon>Burkholderiales</taxon>
        <taxon>Burkholderiaceae</taxon>
        <taxon>Paraburkholderia</taxon>
    </lineage>
</organism>
<dbReference type="Proteomes" id="UP000494363">
    <property type="component" value="Unassembled WGS sequence"/>
</dbReference>
<proteinExistence type="predicted"/>
<name>A0A6J5DQD9_9BURK</name>
<dbReference type="AlphaFoldDB" id="A0A6J5DQD9"/>
<dbReference type="EMBL" id="CADIKH010000010">
    <property type="protein sequence ID" value="CAB3755461.1"/>
    <property type="molecule type" value="Genomic_DNA"/>
</dbReference>
<dbReference type="InterPro" id="IPR049723">
    <property type="entry name" value="BPSL0761-like"/>
</dbReference>
<accession>A0A6J5DQD9</accession>
<keyword evidence="2" id="KW-1185">Reference proteome</keyword>
<gene>
    <name evidence="1" type="ORF">LMG29542_02600</name>
</gene>
<evidence type="ECO:0000313" key="2">
    <source>
        <dbReference type="Proteomes" id="UP000494363"/>
    </source>
</evidence>